<feature type="transmembrane region" description="Helical" evidence="1">
    <location>
        <begin position="42"/>
        <end position="61"/>
    </location>
</feature>
<accession>A0A6I4U3A1</accession>
<dbReference type="OrthoDB" id="9847955at2"/>
<dbReference type="EMBL" id="WTYR01000001">
    <property type="protein sequence ID" value="MXP08687.1"/>
    <property type="molecule type" value="Genomic_DNA"/>
</dbReference>
<keyword evidence="1" id="KW-1133">Transmembrane helix</keyword>
<gene>
    <name evidence="2" type="ORF">GRI68_00635</name>
</gene>
<evidence type="ECO:0000313" key="3">
    <source>
        <dbReference type="Proteomes" id="UP000429229"/>
    </source>
</evidence>
<evidence type="ECO:0000256" key="1">
    <source>
        <dbReference type="SAM" id="Phobius"/>
    </source>
</evidence>
<keyword evidence="3" id="KW-1185">Reference proteome</keyword>
<reference evidence="2 3" key="1">
    <citation type="submission" date="2019-12" db="EMBL/GenBank/DDBJ databases">
        <title>Genomic-based taxomic classification of the family Erythrobacteraceae.</title>
        <authorList>
            <person name="Xu L."/>
        </authorList>
    </citation>
    <scope>NUCLEOTIDE SEQUENCE [LARGE SCALE GENOMIC DNA]</scope>
    <source>
        <strain evidence="2 3">LMG 29519</strain>
    </source>
</reference>
<evidence type="ECO:0000313" key="2">
    <source>
        <dbReference type="EMBL" id="MXP08687.1"/>
    </source>
</evidence>
<dbReference type="AlphaFoldDB" id="A0A6I4U3A1"/>
<name>A0A6I4U3A1_9SPHN</name>
<sequence length="180" mass="19722">MLQFLANHVWASIIGAVGLVFSALGFASQAHAIATRFKAWQFQALGAALFFVAVIMVLVSYDQGQSSEVQRPIPRVSQSAPETAYVELIAKRGTRLQQQAFLKQHVGETFDLSLKLASMEPSGSVIRGQFYAGGEPNLFVDFSPAWEDYLVRRDAGDTISFRATVLKGPYGYFLGDAKPL</sequence>
<proteinExistence type="predicted"/>
<comment type="caution">
    <text evidence="2">The sequence shown here is derived from an EMBL/GenBank/DDBJ whole genome shotgun (WGS) entry which is preliminary data.</text>
</comment>
<keyword evidence="1" id="KW-0812">Transmembrane</keyword>
<organism evidence="2 3">
    <name type="scientific">Alteriqipengyuania halimionae</name>
    <dbReference type="NCBI Taxonomy" id="1926630"/>
    <lineage>
        <taxon>Bacteria</taxon>
        <taxon>Pseudomonadati</taxon>
        <taxon>Pseudomonadota</taxon>
        <taxon>Alphaproteobacteria</taxon>
        <taxon>Sphingomonadales</taxon>
        <taxon>Erythrobacteraceae</taxon>
        <taxon>Alteriqipengyuania</taxon>
    </lineage>
</organism>
<dbReference type="RefSeq" id="WP_160615219.1">
    <property type="nucleotide sequence ID" value="NZ_WTYR01000001.1"/>
</dbReference>
<protein>
    <submittedName>
        <fullName evidence="2">Uncharacterized protein</fullName>
    </submittedName>
</protein>
<dbReference type="Proteomes" id="UP000429229">
    <property type="component" value="Unassembled WGS sequence"/>
</dbReference>
<keyword evidence="1" id="KW-0472">Membrane</keyword>